<gene>
    <name evidence="2" type="ORF">BJY17_002803</name>
</gene>
<dbReference type="InterPro" id="IPR010093">
    <property type="entry name" value="SinI_DNA-bd"/>
</dbReference>
<dbReference type="Proteomes" id="UP000549066">
    <property type="component" value="Unassembled WGS sequence"/>
</dbReference>
<dbReference type="GO" id="GO:0003677">
    <property type="term" value="F:DNA binding"/>
    <property type="evidence" value="ECO:0007669"/>
    <property type="project" value="InterPro"/>
</dbReference>
<evidence type="ECO:0000313" key="2">
    <source>
        <dbReference type="EMBL" id="NYG22056.1"/>
    </source>
</evidence>
<reference evidence="2 3" key="1">
    <citation type="submission" date="2020-07" db="EMBL/GenBank/DDBJ databases">
        <title>Sequencing the genomes of 1000 actinobacteria strains.</title>
        <authorList>
            <person name="Klenk H.-P."/>
        </authorList>
    </citation>
    <scope>NUCLEOTIDE SEQUENCE [LARGE SCALE GENOMIC DNA]</scope>
    <source>
        <strain evidence="2 3">DSM 8598</strain>
    </source>
</reference>
<dbReference type="InterPro" id="IPR041657">
    <property type="entry name" value="HTH_17"/>
</dbReference>
<sequence>MEKLMLTPEEVADALGIGRSTVYDLMRLNAIASVKIGRSRRIPVIAVREYAERLTQASTVR</sequence>
<dbReference type="RefSeq" id="WP_179551917.1">
    <property type="nucleotide sequence ID" value="NZ_JACCFI010000001.1"/>
</dbReference>
<feature type="domain" description="Helix-turn-helix" evidence="1">
    <location>
        <begin position="5"/>
        <end position="53"/>
    </location>
</feature>
<dbReference type="NCBIfam" id="TIGR01764">
    <property type="entry name" value="excise"/>
    <property type="match status" value="1"/>
</dbReference>
<evidence type="ECO:0000259" key="1">
    <source>
        <dbReference type="Pfam" id="PF12728"/>
    </source>
</evidence>
<dbReference type="AlphaFoldDB" id="A0A852WVG7"/>
<protein>
    <submittedName>
        <fullName evidence="2">Excisionase family DNA binding protein</fullName>
    </submittedName>
</protein>
<name>A0A852WVG7_9MICO</name>
<dbReference type="EMBL" id="JACCFI010000001">
    <property type="protein sequence ID" value="NYG22056.1"/>
    <property type="molecule type" value="Genomic_DNA"/>
</dbReference>
<accession>A0A852WVG7</accession>
<comment type="caution">
    <text evidence="2">The sequence shown here is derived from an EMBL/GenBank/DDBJ whole genome shotgun (WGS) entry which is preliminary data.</text>
</comment>
<keyword evidence="3" id="KW-1185">Reference proteome</keyword>
<proteinExistence type="predicted"/>
<evidence type="ECO:0000313" key="3">
    <source>
        <dbReference type="Proteomes" id="UP000549066"/>
    </source>
</evidence>
<dbReference type="Pfam" id="PF12728">
    <property type="entry name" value="HTH_17"/>
    <property type="match status" value="1"/>
</dbReference>
<organism evidence="2 3">
    <name type="scientific">Agromyces hippuratus</name>
    <dbReference type="NCBI Taxonomy" id="286438"/>
    <lineage>
        <taxon>Bacteria</taxon>
        <taxon>Bacillati</taxon>
        <taxon>Actinomycetota</taxon>
        <taxon>Actinomycetes</taxon>
        <taxon>Micrococcales</taxon>
        <taxon>Microbacteriaceae</taxon>
        <taxon>Agromyces</taxon>
    </lineage>
</organism>